<dbReference type="Pfam" id="PF13195">
    <property type="entry name" value="DUF4011"/>
    <property type="match status" value="1"/>
</dbReference>
<dbReference type="InterPro" id="IPR049468">
    <property type="entry name" value="Restrct_endonuc-II-like_dom"/>
</dbReference>
<evidence type="ECO:0000313" key="6">
    <source>
        <dbReference type="Proteomes" id="UP001611383"/>
    </source>
</evidence>
<dbReference type="InterPro" id="IPR011335">
    <property type="entry name" value="Restrct_endonuc-II-like"/>
</dbReference>
<dbReference type="SUPFAM" id="SSF52980">
    <property type="entry name" value="Restriction endonuclease-like"/>
    <property type="match status" value="1"/>
</dbReference>
<protein>
    <submittedName>
        <fullName evidence="5">DUF4011 domain-containing protein</fullName>
    </submittedName>
</protein>
<dbReference type="InterPro" id="IPR027417">
    <property type="entry name" value="P-loop_NTPase"/>
</dbReference>
<evidence type="ECO:0000259" key="4">
    <source>
        <dbReference type="Pfam" id="PF18741"/>
    </source>
</evidence>
<evidence type="ECO:0000259" key="3">
    <source>
        <dbReference type="Pfam" id="PF13087"/>
    </source>
</evidence>
<organism evidence="5 6">
    <name type="scientific">Archangium minus</name>
    <dbReference type="NCBI Taxonomy" id="83450"/>
    <lineage>
        <taxon>Bacteria</taxon>
        <taxon>Pseudomonadati</taxon>
        <taxon>Myxococcota</taxon>
        <taxon>Myxococcia</taxon>
        <taxon>Myxococcales</taxon>
        <taxon>Cystobacterineae</taxon>
        <taxon>Archangiaceae</taxon>
        <taxon>Archangium</taxon>
    </lineage>
</organism>
<dbReference type="Gene3D" id="3.40.50.300">
    <property type="entry name" value="P-loop containing nucleotide triphosphate hydrolases"/>
    <property type="match status" value="3"/>
</dbReference>
<dbReference type="InterPro" id="IPR045055">
    <property type="entry name" value="DNA2/NAM7-like"/>
</dbReference>
<dbReference type="InterPro" id="IPR047187">
    <property type="entry name" value="SF1_C_Upf1"/>
</dbReference>
<evidence type="ECO:0000259" key="2">
    <source>
        <dbReference type="Pfam" id="PF13086"/>
    </source>
</evidence>
<name>A0ABY9XBA4_9BACT</name>
<feature type="domain" description="DNA2/NAM7 helicase helicase" evidence="2">
    <location>
        <begin position="320"/>
        <end position="445"/>
    </location>
</feature>
<dbReference type="CDD" id="cd18808">
    <property type="entry name" value="SF1_C_Upf1"/>
    <property type="match status" value="1"/>
</dbReference>
<gene>
    <name evidence="5" type="ORF">F0U60_31110</name>
</gene>
<feature type="domain" description="DNA2/NAM7 helicase-like C-terminal" evidence="3">
    <location>
        <begin position="1074"/>
        <end position="1264"/>
    </location>
</feature>
<dbReference type="Pfam" id="PF13086">
    <property type="entry name" value="AAA_11"/>
    <property type="match status" value="2"/>
</dbReference>
<dbReference type="InterPro" id="IPR041679">
    <property type="entry name" value="DNA2/NAM7-like_C"/>
</dbReference>
<evidence type="ECO:0000256" key="1">
    <source>
        <dbReference type="SAM" id="MobiDB-lite"/>
    </source>
</evidence>
<dbReference type="EMBL" id="CP043494">
    <property type="protein sequence ID" value="WNG52676.1"/>
    <property type="molecule type" value="Genomic_DNA"/>
</dbReference>
<dbReference type="Pfam" id="PF18741">
    <property type="entry name" value="MTES_1575"/>
    <property type="match status" value="1"/>
</dbReference>
<dbReference type="InterPro" id="IPR025103">
    <property type="entry name" value="DUF4011"/>
</dbReference>
<keyword evidence="6" id="KW-1185">Reference proteome</keyword>
<sequence length="1454" mass="159739">MSSEPRNRFLEKMLDRLYASLASGPSINCRPHNSRQRVDLTLLSRLDGTPSHSVLAGLLGEKASVKLSVRATSPSKDAADAPARREDDERQALLRKLNTIAEDARTFEQDTGAQVLHVGFPLLHLPPGAKDSRGFASTKRVLAPIAFIPVRLTLKKGRTPGLELESAADGADRVMPNTALIAWVERQTGKRLGELFVDEEGRNPWRELNELSTAVATALELPPPTPFTPETLLSPTPRSEDETAAGATLLPCAVLGLYPLSNQSLVDDMRALVDGEPVQGPIESFLRVGVSLGAQHSPKTDAAALVSWRAGEDRLVSHADPCQSRAVRLARSSRGLVVHGPPGTGKSQTIANAIGDHLARGERVLLVCDKRTALDVVKHRLEHLGLGSLCAVVHDAQRDQRELYLGIREQLDNLTESRLNPAARTELSRVDIEMQSLHDELSSAERALSERPAGGTEPSFHELVGQWFGQQAPASLAGATESLGSFRLAESRPYEREVREVLERAGKEGYPDNPWRTSLGAELKDYLSTPLATYRDRMASAVEAAREADAQASPDVPAFSPTGDVAAEGRARAELADKLERVLGEARPEWLTRWASSMSEAVQATKTQLEGLAPQVQVLNEGPLDTELALVHRSEPQGLGALGQSLAFLASWLLVARKWYRFLFFFTRRAKAAEVLRRFGLTVGAETAERVSRFLTGMRARLLLTEFHHGVLAPGPNEPLTDEALARGLRTHAALFEVLLQLERPVLASCRQAVRDALKADEAARARLLAGLRQSVARSEAVVRLESRLAEVGLFSSDWRVARSRALRAGEQVQPLVASLAARLSSVEGLLRIQALVAGLPPALGTAAEKLALAGADVENGWRAVRKAVLAAEVSARVKENPVLQHIDADRIHASQTHYRALEARKRELVRDVIFHRWTERQRERLLAATGGRLNGLGAELRRRLLLRGERALRVRQVIAAGANVEGGDPLFDMRPVWMASPQTVAQIFPRRELFDVVIFDESSQCRLEEALPVLTRAKRVVIAGDPKQLPPTRFFETAVVQSQEELDAEDEQGLFEDQQAEVEDLLGAALNLEIDQCYLDVHYRSQNADLIGFSNEHFYDSRLQAIPGHPSNRVEHAPLRLIHAGGLYEKRVNVVEARAVGALVKELLSQPEPPSIGGACFNLSQRDAITEVLEELAAADADFAAKLAAARARRGEGSFEGLFVKNLENVQGDERDHIIISTTYGPDAKGRFYRRFGPLGSAGGGRRLNVLVTRARQQVHLVTSIPREVYSALPPVEQGRKPNGGWLLFAYLQYAERLAKDYERGSRQTEEARERPEPVVRERETEAGSAFARALAEELARTHGVSSDVQWGNDGFCVDVALHHPRRAGDVTVGVLCDGTRYPKAADPVEWDLFRTAILEGQGWKLVRLWTPHFFRDPEGAREKVLQAASEQIARQPPVSETPAQGELRRVLN</sequence>
<accession>A0ABY9XBA4</accession>
<feature type="domain" description="DNA2/NAM7 helicase helicase" evidence="2">
    <location>
        <begin position="991"/>
        <end position="1033"/>
    </location>
</feature>
<dbReference type="Pfam" id="PF13087">
    <property type="entry name" value="AAA_12"/>
    <property type="match status" value="1"/>
</dbReference>
<evidence type="ECO:0000313" key="5">
    <source>
        <dbReference type="EMBL" id="WNG52676.1"/>
    </source>
</evidence>
<dbReference type="PANTHER" id="PTHR10887:SF530">
    <property type="entry name" value="SUPERFAMILY I DNA HELICASES"/>
    <property type="match status" value="1"/>
</dbReference>
<dbReference type="PANTHER" id="PTHR10887">
    <property type="entry name" value="DNA2/NAM7 HELICASE FAMILY"/>
    <property type="match status" value="1"/>
</dbReference>
<dbReference type="Proteomes" id="UP001611383">
    <property type="component" value="Chromosome"/>
</dbReference>
<feature type="region of interest" description="Disordered" evidence="1">
    <location>
        <begin position="1435"/>
        <end position="1454"/>
    </location>
</feature>
<reference evidence="5 6" key="1">
    <citation type="submission" date="2019-08" db="EMBL/GenBank/DDBJ databases">
        <title>Archangium and Cystobacter genomes.</title>
        <authorList>
            <person name="Chen I.-C.K."/>
            <person name="Wielgoss S."/>
        </authorList>
    </citation>
    <scope>NUCLEOTIDE SEQUENCE [LARGE SCALE GENOMIC DNA]</scope>
    <source>
        <strain evidence="5 6">Cbm 6</strain>
    </source>
</reference>
<proteinExistence type="predicted"/>
<feature type="region of interest" description="Disordered" evidence="1">
    <location>
        <begin position="1304"/>
        <end position="1325"/>
    </location>
</feature>
<feature type="domain" description="Restriction endonuclease type II-like" evidence="4">
    <location>
        <begin position="1332"/>
        <end position="1429"/>
    </location>
</feature>
<dbReference type="InterPro" id="IPR041677">
    <property type="entry name" value="DNA2/NAM7_AAA_11"/>
</dbReference>
<dbReference type="SUPFAM" id="SSF52540">
    <property type="entry name" value="P-loop containing nucleoside triphosphate hydrolases"/>
    <property type="match status" value="1"/>
</dbReference>